<evidence type="ECO:0000313" key="2">
    <source>
        <dbReference type="Proteomes" id="UP001178507"/>
    </source>
</evidence>
<reference evidence="1" key="1">
    <citation type="submission" date="2023-08" db="EMBL/GenBank/DDBJ databases">
        <authorList>
            <person name="Chen Y."/>
            <person name="Shah S."/>
            <person name="Dougan E. K."/>
            <person name="Thang M."/>
            <person name="Chan C."/>
        </authorList>
    </citation>
    <scope>NUCLEOTIDE SEQUENCE</scope>
</reference>
<keyword evidence="2" id="KW-1185">Reference proteome</keyword>
<dbReference type="AlphaFoldDB" id="A0AA36I343"/>
<protein>
    <submittedName>
        <fullName evidence="1">Uncharacterized protein</fullName>
    </submittedName>
</protein>
<comment type="caution">
    <text evidence="1">The sequence shown here is derived from an EMBL/GenBank/DDBJ whole genome shotgun (WGS) entry which is preliminary data.</text>
</comment>
<dbReference type="EMBL" id="CAUJNA010000664">
    <property type="protein sequence ID" value="CAJ1379867.1"/>
    <property type="molecule type" value="Genomic_DNA"/>
</dbReference>
<name>A0AA36I343_9DINO</name>
<dbReference type="Proteomes" id="UP001178507">
    <property type="component" value="Unassembled WGS sequence"/>
</dbReference>
<accession>A0AA36I343</accession>
<sequence length="670" mass="73296">MEHLQHSIGFGMRHLSDRQEFLEQYGAASMQQHPCGEAPEAMLQMRLQKLKECQQISQEVLELMQASVSHLLCVACRGAAEPSEPSEPAEPSLLVDAEVALADEWRRLSMTTLKVYQEIRAHDAAVAGQMRQVGAEACIMDFIEAQRRGVPAPAKHMVVIRPWHHQGGLGGFQETWERYIDGLLALSTELAESIMAEVTGLMLSFQHALQPESAASLLLCGLPDVMQYTQLSPELRGHSWEDRGAAAQMTLLVAMPNPGTNLRFDFANDKATLSKAALQEHVAALKPLLEKIVQGASAKLVLVTPNPEQGFELQQLLPQVRLLWRRFALFNAEELALTLAGPPPADGMRVVAAFQVRAGGDAAGLHAAASFLANLPSKSQVVWPEALRPARVSSWPMARLSRPNGVAFRAPHEGPAPCPQLVPILKDYLEFHRSARALLLQQALTGSQGPSPRVLIYRCSAMGFCGGHGDRLNGLLSVFLMAVASRRAFFIDAARPVPMHLLLAPRRRGSCGDILEGAEFLLDWRMHGAVAAVGRRINYNDRYNDLVADLPWILGQEAEEIVVMHTNQRVTAAVLESREAQALLGPMAKELLGLPFLHAAMLELLFEPSELLAKRHQEAWPRGWADGTCWRCTSGQGTSPRAGSTPARPLRPAGLLQLRSGRAEVGSLEG</sequence>
<organism evidence="1 2">
    <name type="scientific">Effrenium voratum</name>
    <dbReference type="NCBI Taxonomy" id="2562239"/>
    <lineage>
        <taxon>Eukaryota</taxon>
        <taxon>Sar</taxon>
        <taxon>Alveolata</taxon>
        <taxon>Dinophyceae</taxon>
        <taxon>Suessiales</taxon>
        <taxon>Symbiodiniaceae</taxon>
        <taxon>Effrenium</taxon>
    </lineage>
</organism>
<evidence type="ECO:0000313" key="1">
    <source>
        <dbReference type="EMBL" id="CAJ1379867.1"/>
    </source>
</evidence>
<gene>
    <name evidence="1" type="ORF">EVOR1521_LOCUS7973</name>
</gene>
<proteinExistence type="predicted"/>